<proteinExistence type="inferred from homology"/>
<dbReference type="GO" id="GO:0042744">
    <property type="term" value="P:hydrogen peroxide catabolic process"/>
    <property type="evidence" value="ECO:0007669"/>
    <property type="project" value="UniProtKB-KW"/>
</dbReference>
<feature type="binding site" evidence="16">
    <location>
        <position position="256"/>
    </location>
    <ligand>
        <name>Ca(2+)</name>
        <dbReference type="ChEBI" id="CHEBI:29108"/>
        <label>2</label>
    </ligand>
</feature>
<feature type="binding site" evidence="16">
    <location>
        <position position="76"/>
    </location>
    <ligand>
        <name>Ca(2+)</name>
        <dbReference type="ChEBI" id="CHEBI:29108"/>
        <label>1</label>
    </ligand>
</feature>
<feature type="binding site" evidence="16">
    <location>
        <position position="264"/>
    </location>
    <ligand>
        <name>Ca(2+)</name>
        <dbReference type="ChEBI" id="CHEBI:29108"/>
        <label>2</label>
    </ligand>
</feature>
<dbReference type="InterPro" id="IPR019794">
    <property type="entry name" value="Peroxidases_AS"/>
</dbReference>
<comment type="subcellular location">
    <subcellularLocation>
        <location evidence="2 19">Secreted</location>
    </subcellularLocation>
</comment>
<dbReference type="CDD" id="cd00693">
    <property type="entry name" value="secretory_peroxidase"/>
    <property type="match status" value="1"/>
</dbReference>
<feature type="disulfide bond" evidence="18">
    <location>
        <begin position="70"/>
        <end position="75"/>
    </location>
</feature>
<organism evidence="21 22">
    <name type="scientific">Eleusine coracana subsp. coracana</name>
    <dbReference type="NCBI Taxonomy" id="191504"/>
    <lineage>
        <taxon>Eukaryota</taxon>
        <taxon>Viridiplantae</taxon>
        <taxon>Streptophyta</taxon>
        <taxon>Embryophyta</taxon>
        <taxon>Tracheophyta</taxon>
        <taxon>Spermatophyta</taxon>
        <taxon>Magnoliopsida</taxon>
        <taxon>Liliopsida</taxon>
        <taxon>Poales</taxon>
        <taxon>Poaceae</taxon>
        <taxon>PACMAD clade</taxon>
        <taxon>Chloridoideae</taxon>
        <taxon>Cynodonteae</taxon>
        <taxon>Eleusininae</taxon>
        <taxon>Eleusine</taxon>
    </lineage>
</organism>
<evidence type="ECO:0000313" key="21">
    <source>
        <dbReference type="EMBL" id="GJM94522.1"/>
    </source>
</evidence>
<comment type="similarity">
    <text evidence="3">Belongs to the peroxidase family. Ascorbate peroxidase subfamily.</text>
</comment>
<dbReference type="Gene3D" id="1.10.420.10">
    <property type="entry name" value="Peroxidase, domain 2"/>
    <property type="match status" value="1"/>
</dbReference>
<evidence type="ECO:0000256" key="5">
    <source>
        <dbReference type="ARBA" id="ARBA00022559"/>
    </source>
</evidence>
<dbReference type="InterPro" id="IPR000823">
    <property type="entry name" value="Peroxidase_pln"/>
</dbReference>
<dbReference type="GO" id="GO:0140825">
    <property type="term" value="F:lactoperoxidase activity"/>
    <property type="evidence" value="ECO:0007669"/>
    <property type="project" value="UniProtKB-EC"/>
</dbReference>
<dbReference type="Gene3D" id="1.10.520.10">
    <property type="match status" value="1"/>
</dbReference>
<evidence type="ECO:0000256" key="3">
    <source>
        <dbReference type="ARBA" id="ARBA00006873"/>
    </source>
</evidence>
<dbReference type="PANTHER" id="PTHR31235">
    <property type="entry name" value="PEROXIDASE 25-RELATED"/>
    <property type="match status" value="1"/>
</dbReference>
<feature type="binding site" evidence="15">
    <location>
        <position position="167"/>
    </location>
    <ligand>
        <name>substrate</name>
    </ligand>
</feature>
<dbReference type="Pfam" id="PF00141">
    <property type="entry name" value="peroxidase"/>
    <property type="match status" value="1"/>
</dbReference>
<dbReference type="FunFam" id="1.10.520.10:FF:000001">
    <property type="entry name" value="Peroxidase"/>
    <property type="match status" value="1"/>
</dbReference>
<evidence type="ECO:0000256" key="7">
    <source>
        <dbReference type="ARBA" id="ARBA00022723"/>
    </source>
</evidence>
<feature type="disulfide bond" evidence="18">
    <location>
        <begin position="204"/>
        <end position="237"/>
    </location>
</feature>
<evidence type="ECO:0000256" key="12">
    <source>
        <dbReference type="ARBA" id="ARBA00023180"/>
    </source>
</evidence>
<feature type="disulfide bond" evidence="18">
    <location>
        <begin position="37"/>
        <end position="117"/>
    </location>
</feature>
<gene>
    <name evidence="21" type="primary">ga11171</name>
    <name evidence="21" type="ORF">PR202_ga11171</name>
</gene>
<evidence type="ECO:0000256" key="8">
    <source>
        <dbReference type="ARBA" id="ARBA00022837"/>
    </source>
</evidence>
<keyword evidence="9 19" id="KW-0560">Oxidoreductase</keyword>
<evidence type="ECO:0000256" key="19">
    <source>
        <dbReference type="RuleBase" id="RU362060"/>
    </source>
</evidence>
<comment type="cofactor">
    <cofactor evidence="16 19">
        <name>Ca(2+)</name>
        <dbReference type="ChEBI" id="CHEBI:29108"/>
    </cofactor>
    <text evidence="16 19">Binds 2 calcium ions per subunit.</text>
</comment>
<feature type="binding site" evidence="16">
    <location>
        <position position="74"/>
    </location>
    <ligand>
        <name>Ca(2+)</name>
        <dbReference type="ChEBI" id="CHEBI:29108"/>
        <label>1</label>
    </ligand>
</feature>
<feature type="binding site" evidence="16">
    <location>
        <position position="69"/>
    </location>
    <ligand>
        <name>Ca(2+)</name>
        <dbReference type="ChEBI" id="CHEBI:29108"/>
        <label>1</label>
    </ligand>
</feature>
<dbReference type="EMBL" id="BQKI01000005">
    <property type="protein sequence ID" value="GJM94522.1"/>
    <property type="molecule type" value="Genomic_DNA"/>
</dbReference>
<dbReference type="GO" id="GO:0046872">
    <property type="term" value="F:metal ion binding"/>
    <property type="evidence" value="ECO:0007669"/>
    <property type="project" value="UniProtKB-UniRule"/>
</dbReference>
<sequence>MMRWLALACAALVVFAAEASPSKSKKELEVGFYKHTCPEAEEIIRNAVRRGLARDPGVGAGLIRMHFHDCFVRGCDGSILIDSTPGNLAEKDSPANNPSMRGFDVIDDAKSVLEHHCPRTVSCADVVAFAARDGAHLAGGGVDYAVPAGRRDGRVSKESEVLDDNVPFPTFHVAELVESFKRKGLTADEMVTLSGAHTIGRSHCSSFAQRLYNFTGVVGTTDPSIEPGYAAELKRRCPMPSSSSGQGQVDPTVPLDPVTPARLDNQYFRNVLAHKVVLTSDQTLLDSPLTAGVVGFHAAVDKAWQAKFAKAMVKMGKIQVLTGDEGEIRDSAPSSTTTRNTLHTTTVFC</sequence>
<evidence type="ECO:0000256" key="1">
    <source>
        <dbReference type="ARBA" id="ARBA00000189"/>
    </source>
</evidence>
<keyword evidence="8 16" id="KW-0106">Calcium</keyword>
<evidence type="ECO:0000256" key="14">
    <source>
        <dbReference type="PIRSR" id="PIRSR600823-1"/>
    </source>
</evidence>
<evidence type="ECO:0000259" key="20">
    <source>
        <dbReference type="PROSITE" id="PS50873"/>
    </source>
</evidence>
<keyword evidence="11 18" id="KW-1015">Disulfide bond</keyword>
<evidence type="ECO:0000256" key="9">
    <source>
        <dbReference type="ARBA" id="ARBA00023002"/>
    </source>
</evidence>
<dbReference type="SUPFAM" id="SSF48113">
    <property type="entry name" value="Heme-dependent peroxidases"/>
    <property type="match status" value="1"/>
</dbReference>
<dbReference type="InterPro" id="IPR033905">
    <property type="entry name" value="Secretory_peroxidase"/>
</dbReference>
<dbReference type="GO" id="GO:0006979">
    <property type="term" value="P:response to oxidative stress"/>
    <property type="evidence" value="ECO:0007669"/>
    <property type="project" value="UniProtKB-UniRule"/>
</dbReference>
<reference evidence="21" key="2">
    <citation type="submission" date="2021-12" db="EMBL/GenBank/DDBJ databases">
        <title>Resequencing data analysis of finger millet.</title>
        <authorList>
            <person name="Hatakeyama M."/>
            <person name="Aluri S."/>
            <person name="Balachadran M.T."/>
            <person name="Sivarajan S.R."/>
            <person name="Poveda L."/>
            <person name="Shimizu-Inatsugi R."/>
            <person name="Schlapbach R."/>
            <person name="Sreeman S.M."/>
            <person name="Shimizu K.K."/>
        </authorList>
    </citation>
    <scope>NUCLEOTIDE SEQUENCE</scope>
</reference>
<reference evidence="21" key="1">
    <citation type="journal article" date="2018" name="DNA Res.">
        <title>Multiple hybrid de novo genome assembly of finger millet, an orphan allotetraploid crop.</title>
        <authorList>
            <person name="Hatakeyama M."/>
            <person name="Aluri S."/>
            <person name="Balachadran M.T."/>
            <person name="Sivarajan S.R."/>
            <person name="Patrignani A."/>
            <person name="Gruter S."/>
            <person name="Poveda L."/>
            <person name="Shimizu-Inatsugi R."/>
            <person name="Baeten J."/>
            <person name="Francoijs K.J."/>
            <person name="Nataraja K.N."/>
            <person name="Reddy Y.A.N."/>
            <person name="Phadnis S."/>
            <person name="Ravikumar R.L."/>
            <person name="Schlapbach R."/>
            <person name="Sreeman S.M."/>
            <person name="Shimizu K.K."/>
        </authorList>
    </citation>
    <scope>NUCLEOTIDE SEQUENCE</scope>
</reference>
<feature type="binding site" evidence="16">
    <location>
        <position position="198"/>
    </location>
    <ligand>
        <name>Ca(2+)</name>
        <dbReference type="ChEBI" id="CHEBI:29108"/>
        <label>2</label>
    </ligand>
</feature>
<keyword evidence="6 19" id="KW-0349">Heme</keyword>
<dbReference type="AlphaFoldDB" id="A0AAV5C8B7"/>
<dbReference type="GO" id="GO:0020037">
    <property type="term" value="F:heme binding"/>
    <property type="evidence" value="ECO:0007669"/>
    <property type="project" value="UniProtKB-UniRule"/>
</dbReference>
<dbReference type="InterPro" id="IPR019793">
    <property type="entry name" value="Peroxidases_heam-ligand_BS"/>
</dbReference>
<keyword evidence="10 16" id="KW-0408">Iron</keyword>
<evidence type="ECO:0000256" key="15">
    <source>
        <dbReference type="PIRSR" id="PIRSR600823-2"/>
    </source>
</evidence>
<evidence type="ECO:0000256" key="18">
    <source>
        <dbReference type="PIRSR" id="PIRSR600823-5"/>
    </source>
</evidence>
<evidence type="ECO:0000256" key="10">
    <source>
        <dbReference type="ARBA" id="ARBA00023004"/>
    </source>
</evidence>
<feature type="binding site" evidence="16">
    <location>
        <position position="259"/>
    </location>
    <ligand>
        <name>Ca(2+)</name>
        <dbReference type="ChEBI" id="CHEBI:29108"/>
        <label>2</label>
    </ligand>
</feature>
<dbReference type="EC" id="1.11.1.7" evidence="19"/>
<comment type="catalytic activity">
    <reaction evidence="1 19">
        <text>2 a phenolic donor + H2O2 = 2 a phenolic radical donor + 2 H2O</text>
        <dbReference type="Rhea" id="RHEA:56136"/>
        <dbReference type="ChEBI" id="CHEBI:15377"/>
        <dbReference type="ChEBI" id="CHEBI:16240"/>
        <dbReference type="ChEBI" id="CHEBI:139520"/>
        <dbReference type="ChEBI" id="CHEBI:139521"/>
        <dbReference type="EC" id="1.11.1.7"/>
    </reaction>
</comment>
<dbReference type="InterPro" id="IPR010255">
    <property type="entry name" value="Haem_peroxidase_sf"/>
</dbReference>
<evidence type="ECO:0000256" key="2">
    <source>
        <dbReference type="ARBA" id="ARBA00004613"/>
    </source>
</evidence>
<dbReference type="GO" id="GO:0005576">
    <property type="term" value="C:extracellular region"/>
    <property type="evidence" value="ECO:0007669"/>
    <property type="project" value="UniProtKB-SubCell"/>
</dbReference>
<dbReference type="InterPro" id="IPR002016">
    <property type="entry name" value="Haem_peroxidase"/>
</dbReference>
<evidence type="ECO:0000313" key="22">
    <source>
        <dbReference type="Proteomes" id="UP001054889"/>
    </source>
</evidence>
<feature type="active site" description="Proton acceptor" evidence="14">
    <location>
        <position position="68"/>
    </location>
</feature>
<protein>
    <recommendedName>
        <fullName evidence="19">Peroxidase</fullName>
        <ecNumber evidence="19">1.11.1.7</ecNumber>
    </recommendedName>
</protein>
<dbReference type="PROSITE" id="PS00435">
    <property type="entry name" value="PEROXIDASE_1"/>
    <property type="match status" value="1"/>
</dbReference>
<evidence type="ECO:0000256" key="11">
    <source>
        <dbReference type="ARBA" id="ARBA00023157"/>
    </source>
</evidence>
<keyword evidence="4 19" id="KW-0964">Secreted</keyword>
<feature type="binding site" evidence="16">
    <location>
        <position position="78"/>
    </location>
    <ligand>
        <name>Ca(2+)</name>
        <dbReference type="ChEBI" id="CHEBI:29108"/>
        <label>1</label>
    </ligand>
</feature>
<feature type="chain" id="PRO_5043101819" description="Peroxidase" evidence="19">
    <location>
        <begin position="20"/>
        <end position="349"/>
    </location>
</feature>
<keyword evidence="19" id="KW-0732">Signal</keyword>
<feature type="signal peptide" evidence="19">
    <location>
        <begin position="1"/>
        <end position="19"/>
    </location>
</feature>
<feature type="binding site" evidence="16">
    <location>
        <position position="72"/>
    </location>
    <ligand>
        <name>Ca(2+)</name>
        <dbReference type="ChEBI" id="CHEBI:29108"/>
        <label>1</label>
    </ligand>
</feature>
<comment type="cofactor">
    <cofactor evidence="16 19">
        <name>heme b</name>
        <dbReference type="ChEBI" id="CHEBI:60344"/>
    </cofactor>
    <text evidence="16 19">Binds 1 heme b (iron(II)-protoporphyrin IX) group per subunit.</text>
</comment>
<dbReference type="PROSITE" id="PS50873">
    <property type="entry name" value="PEROXIDASE_4"/>
    <property type="match status" value="1"/>
</dbReference>
<name>A0AAV5C8B7_ELECO</name>
<evidence type="ECO:0000256" key="6">
    <source>
        <dbReference type="ARBA" id="ARBA00022617"/>
    </source>
</evidence>
<comment type="caution">
    <text evidence="21">The sequence shown here is derived from an EMBL/GenBank/DDBJ whole genome shotgun (WGS) entry which is preliminary data.</text>
</comment>
<feature type="site" description="Transition state stabilizer" evidence="17">
    <location>
        <position position="64"/>
    </location>
</feature>
<dbReference type="PROSITE" id="PS00436">
    <property type="entry name" value="PEROXIDASE_2"/>
    <property type="match status" value="1"/>
</dbReference>
<evidence type="ECO:0000256" key="13">
    <source>
        <dbReference type="ARBA" id="ARBA00023324"/>
    </source>
</evidence>
<keyword evidence="5 19" id="KW-0575">Peroxidase</keyword>
<evidence type="ECO:0000256" key="16">
    <source>
        <dbReference type="PIRSR" id="PIRSR600823-3"/>
    </source>
</evidence>
<feature type="binding site" evidence="16">
    <location>
        <position position="90"/>
    </location>
    <ligand>
        <name>Ca(2+)</name>
        <dbReference type="ChEBI" id="CHEBI:29108"/>
        <label>1</label>
    </ligand>
</feature>
<evidence type="ECO:0000256" key="4">
    <source>
        <dbReference type="ARBA" id="ARBA00022525"/>
    </source>
</evidence>
<dbReference type="FunFam" id="1.10.420.10:FF:000006">
    <property type="entry name" value="Peroxidase"/>
    <property type="match status" value="1"/>
</dbReference>
<feature type="binding site" description="axial binding residue" evidence="16">
    <location>
        <position position="197"/>
    </location>
    <ligand>
        <name>heme b</name>
        <dbReference type="ChEBI" id="CHEBI:60344"/>
    </ligand>
    <ligandPart>
        <name>Fe</name>
        <dbReference type="ChEBI" id="CHEBI:18248"/>
    </ligandPart>
</feature>
<dbReference type="PRINTS" id="PR00461">
    <property type="entry name" value="PLPEROXIDASE"/>
</dbReference>
<keyword evidence="13 19" id="KW-0376">Hydrogen peroxide</keyword>
<dbReference type="PRINTS" id="PR00458">
    <property type="entry name" value="PEROXIDASE"/>
</dbReference>
<keyword evidence="7 16" id="KW-0479">Metal-binding</keyword>
<dbReference type="Proteomes" id="UP001054889">
    <property type="component" value="Unassembled WGS sequence"/>
</dbReference>
<evidence type="ECO:0000256" key="17">
    <source>
        <dbReference type="PIRSR" id="PIRSR600823-4"/>
    </source>
</evidence>
<keyword evidence="22" id="KW-1185">Reference proteome</keyword>
<keyword evidence="12" id="KW-0325">Glycoprotein</keyword>
<comment type="function">
    <text evidence="19">Removal of H(2)O(2), oxidation of toxic reductants, biosynthesis and degradation of lignin, suberization, auxin catabolism, response to environmental stresses such as wounding, pathogen attack and oxidative stress.</text>
</comment>
<comment type="similarity">
    <text evidence="19">Belongs to the peroxidase family. Classical plant (class III) peroxidase subfamily.</text>
</comment>
<feature type="domain" description="Plant heme peroxidase family profile" evidence="20">
    <location>
        <begin position="27"/>
        <end position="336"/>
    </location>
</feature>
<accession>A0AAV5C8B7</accession>